<reference evidence="3" key="2">
    <citation type="submission" date="2015-01" db="EMBL/GenBank/DDBJ databases">
        <title>Evolutionary Origins and Diversification of the Mycorrhizal Mutualists.</title>
        <authorList>
            <consortium name="DOE Joint Genome Institute"/>
            <consortium name="Mycorrhizal Genomics Consortium"/>
            <person name="Kohler A."/>
            <person name="Kuo A."/>
            <person name="Nagy L.G."/>
            <person name="Floudas D."/>
            <person name="Copeland A."/>
            <person name="Barry K.W."/>
            <person name="Cichocki N."/>
            <person name="Veneault-Fourrey C."/>
            <person name="LaButti K."/>
            <person name="Lindquist E.A."/>
            <person name="Lipzen A."/>
            <person name="Lundell T."/>
            <person name="Morin E."/>
            <person name="Murat C."/>
            <person name="Riley R."/>
            <person name="Ohm R."/>
            <person name="Sun H."/>
            <person name="Tunlid A."/>
            <person name="Henrissat B."/>
            <person name="Grigoriev I.V."/>
            <person name="Hibbett D.S."/>
            <person name="Martin F."/>
        </authorList>
    </citation>
    <scope>NUCLEOTIDE SEQUENCE [LARGE SCALE GENOMIC DNA]</scope>
    <source>
        <strain evidence="3">LaAM-08-1</strain>
    </source>
</reference>
<feature type="compositionally biased region" description="Basic and acidic residues" evidence="1">
    <location>
        <begin position="109"/>
        <end position="118"/>
    </location>
</feature>
<sequence>MVRKYVEAFSARLMMVLDLIGTWLNGKRLKTKTSTCRYRNQGVLELGQWGNQLCKGLNDRVHELKASTRTLLEVLARPVNDEKCDRLINNHTFRHQHVRDQRFPNGRIASDERMDSFQRKRSLR</sequence>
<dbReference type="HOGENOM" id="CLU_2004304_0_0_1"/>
<evidence type="ECO:0000256" key="1">
    <source>
        <dbReference type="SAM" id="MobiDB-lite"/>
    </source>
</evidence>
<reference evidence="2 3" key="1">
    <citation type="submission" date="2014-04" db="EMBL/GenBank/DDBJ databases">
        <authorList>
            <consortium name="DOE Joint Genome Institute"/>
            <person name="Kuo A."/>
            <person name="Kohler A."/>
            <person name="Nagy L.G."/>
            <person name="Floudas D."/>
            <person name="Copeland A."/>
            <person name="Barry K.W."/>
            <person name="Cichocki N."/>
            <person name="Veneault-Fourrey C."/>
            <person name="LaButti K."/>
            <person name="Lindquist E.A."/>
            <person name="Lipzen A."/>
            <person name="Lundell T."/>
            <person name="Morin E."/>
            <person name="Murat C."/>
            <person name="Sun H."/>
            <person name="Tunlid A."/>
            <person name="Henrissat B."/>
            <person name="Grigoriev I.V."/>
            <person name="Hibbett D.S."/>
            <person name="Martin F."/>
            <person name="Nordberg H.P."/>
            <person name="Cantor M.N."/>
            <person name="Hua S.X."/>
        </authorList>
    </citation>
    <scope>NUCLEOTIDE SEQUENCE [LARGE SCALE GENOMIC DNA]</scope>
    <source>
        <strain evidence="2 3">LaAM-08-1</strain>
    </source>
</reference>
<evidence type="ECO:0000313" key="2">
    <source>
        <dbReference type="EMBL" id="KIK08410.1"/>
    </source>
</evidence>
<keyword evidence="3" id="KW-1185">Reference proteome</keyword>
<proteinExistence type="predicted"/>
<evidence type="ECO:0000313" key="3">
    <source>
        <dbReference type="Proteomes" id="UP000054477"/>
    </source>
</evidence>
<protein>
    <submittedName>
        <fullName evidence="2">Uncharacterized protein</fullName>
    </submittedName>
</protein>
<dbReference type="EMBL" id="KN838542">
    <property type="protein sequence ID" value="KIK08410.1"/>
    <property type="molecule type" value="Genomic_DNA"/>
</dbReference>
<organism evidence="2 3">
    <name type="scientific">Laccaria amethystina LaAM-08-1</name>
    <dbReference type="NCBI Taxonomy" id="1095629"/>
    <lineage>
        <taxon>Eukaryota</taxon>
        <taxon>Fungi</taxon>
        <taxon>Dikarya</taxon>
        <taxon>Basidiomycota</taxon>
        <taxon>Agaricomycotina</taxon>
        <taxon>Agaricomycetes</taxon>
        <taxon>Agaricomycetidae</taxon>
        <taxon>Agaricales</taxon>
        <taxon>Agaricineae</taxon>
        <taxon>Hydnangiaceae</taxon>
        <taxon>Laccaria</taxon>
    </lineage>
</organism>
<feature type="region of interest" description="Disordered" evidence="1">
    <location>
        <begin position="102"/>
        <end position="124"/>
    </location>
</feature>
<gene>
    <name evidence="2" type="ORF">K443DRAFT_558299</name>
</gene>
<name>A0A0C9X851_9AGAR</name>
<accession>A0A0C9X851</accession>
<dbReference type="Proteomes" id="UP000054477">
    <property type="component" value="Unassembled WGS sequence"/>
</dbReference>
<dbReference type="AlphaFoldDB" id="A0A0C9X851"/>